<name>A0A1Y1UVJ7_9TREE</name>
<accession>A0A1Y1UVJ7</accession>
<reference evidence="9 10" key="1">
    <citation type="submission" date="2017-03" db="EMBL/GenBank/DDBJ databases">
        <title>Widespread Adenine N6-methylation of Active Genes in Fungi.</title>
        <authorList>
            <consortium name="DOE Joint Genome Institute"/>
            <person name="Mondo S.J."/>
            <person name="Dannebaum R.O."/>
            <person name="Kuo R.C."/>
            <person name="Louie K.B."/>
            <person name="Bewick A.J."/>
            <person name="Labutti K."/>
            <person name="Haridas S."/>
            <person name="Kuo A."/>
            <person name="Salamov A."/>
            <person name="Ahrendt S.R."/>
            <person name="Lau R."/>
            <person name="Bowen B.P."/>
            <person name="Lipzen A."/>
            <person name="Sullivan W."/>
            <person name="Andreopoulos W.B."/>
            <person name="Clum A."/>
            <person name="Lindquist E."/>
            <person name="Daum C."/>
            <person name="Northen T.R."/>
            <person name="Ramamoorthy G."/>
            <person name="Schmitz R.J."/>
            <person name="Gryganskyi A."/>
            <person name="Culley D."/>
            <person name="Magnuson J."/>
            <person name="James T.Y."/>
            <person name="O'Malley M.A."/>
            <person name="Stajich J.E."/>
            <person name="Spatafora J.W."/>
            <person name="Visel A."/>
            <person name="Grigoriev I.V."/>
        </authorList>
    </citation>
    <scope>NUCLEOTIDE SEQUENCE [LARGE SCALE GENOMIC DNA]</scope>
    <source>
        <strain evidence="9 10">NRRL Y-17943</strain>
    </source>
</reference>
<keyword evidence="10" id="KW-1185">Reference proteome</keyword>
<comment type="caution">
    <text evidence="9">The sequence shown here is derived from an EMBL/GenBank/DDBJ whole genome shotgun (WGS) entry which is preliminary data.</text>
</comment>
<dbReference type="Gene3D" id="1.20.1250.20">
    <property type="entry name" value="MFS general substrate transporter like domains"/>
    <property type="match status" value="1"/>
</dbReference>
<dbReference type="InterPro" id="IPR011701">
    <property type="entry name" value="MFS"/>
</dbReference>
<dbReference type="EMBL" id="NBSH01000001">
    <property type="protein sequence ID" value="ORX41255.1"/>
    <property type="molecule type" value="Genomic_DNA"/>
</dbReference>
<organism evidence="9 10">
    <name type="scientific">Kockovaella imperatae</name>
    <dbReference type="NCBI Taxonomy" id="4999"/>
    <lineage>
        <taxon>Eukaryota</taxon>
        <taxon>Fungi</taxon>
        <taxon>Dikarya</taxon>
        <taxon>Basidiomycota</taxon>
        <taxon>Agaricomycotina</taxon>
        <taxon>Tremellomycetes</taxon>
        <taxon>Tremellales</taxon>
        <taxon>Cuniculitremaceae</taxon>
        <taxon>Kockovaella</taxon>
    </lineage>
</organism>
<evidence type="ECO:0000259" key="8">
    <source>
        <dbReference type="PROSITE" id="PS50850"/>
    </source>
</evidence>
<keyword evidence="2" id="KW-0813">Transport</keyword>
<dbReference type="InterPro" id="IPR020846">
    <property type="entry name" value="MFS_dom"/>
</dbReference>
<dbReference type="GO" id="GO:0022857">
    <property type="term" value="F:transmembrane transporter activity"/>
    <property type="evidence" value="ECO:0007669"/>
    <property type="project" value="InterPro"/>
</dbReference>
<dbReference type="GO" id="GO:0016020">
    <property type="term" value="C:membrane"/>
    <property type="evidence" value="ECO:0007669"/>
    <property type="project" value="UniProtKB-SubCell"/>
</dbReference>
<evidence type="ECO:0000256" key="4">
    <source>
        <dbReference type="ARBA" id="ARBA00022989"/>
    </source>
</evidence>
<evidence type="ECO:0000256" key="7">
    <source>
        <dbReference type="SAM" id="Phobius"/>
    </source>
</evidence>
<evidence type="ECO:0000256" key="1">
    <source>
        <dbReference type="ARBA" id="ARBA00004141"/>
    </source>
</evidence>
<feature type="transmembrane region" description="Helical" evidence="7">
    <location>
        <begin position="16"/>
        <end position="36"/>
    </location>
</feature>
<keyword evidence="5 7" id="KW-0472">Membrane</keyword>
<dbReference type="Proteomes" id="UP000193218">
    <property type="component" value="Unassembled WGS sequence"/>
</dbReference>
<dbReference type="Pfam" id="PF07690">
    <property type="entry name" value="MFS_1"/>
    <property type="match status" value="1"/>
</dbReference>
<dbReference type="GeneID" id="33556348"/>
<dbReference type="InterPro" id="IPR036259">
    <property type="entry name" value="MFS_trans_sf"/>
</dbReference>
<keyword evidence="4 7" id="KW-1133">Transmembrane helix</keyword>
<feature type="transmembrane region" description="Helical" evidence="7">
    <location>
        <begin position="284"/>
        <end position="302"/>
    </location>
</feature>
<protein>
    <submittedName>
        <fullName evidence="9">Major facilitator superfamily domain-containing protein</fullName>
    </submittedName>
</protein>
<dbReference type="RefSeq" id="XP_021874934.1">
    <property type="nucleotide sequence ID" value="XM_022014540.1"/>
</dbReference>
<feature type="domain" description="Major facilitator superfamily (MFS) profile" evidence="8">
    <location>
        <begin position="1"/>
        <end position="418"/>
    </location>
</feature>
<dbReference type="PANTHER" id="PTHR23504:SF15">
    <property type="entry name" value="MAJOR FACILITATOR SUPERFAMILY (MFS) PROFILE DOMAIN-CONTAINING PROTEIN"/>
    <property type="match status" value="1"/>
</dbReference>
<feature type="transmembrane region" description="Helical" evidence="7">
    <location>
        <begin position="105"/>
        <end position="128"/>
    </location>
</feature>
<dbReference type="PANTHER" id="PTHR23504">
    <property type="entry name" value="MAJOR FACILITATOR SUPERFAMILY DOMAIN-CONTAINING PROTEIN 10"/>
    <property type="match status" value="1"/>
</dbReference>
<keyword evidence="3 7" id="KW-0812">Transmembrane</keyword>
<sequence length="418" mass="44136">MLLQVGAAKTEEEVGYAAGVIESIFSITQLLTVFHWGALSDRIGRKPVLIMGCIGSSLSAIAFGLSRSFWALVITRSLNGVMNGNIGVLKAIVAEISDETNESRAFSFFPICLNVGILIASFIGGTFGSSAGFPNLTKTFPIFLTFPYLLPNLLAALLPAIVAVVAWIWLKETLPSKANASSASDTTVHDADGSSSAGKDDTSYKSLFTPHINAIMFSFAVLSLLGGAQSAIQPLFCFTPVRDGGLGFSEREIGISMSIRSVSTVLVQVLAFPWLQRTVGTLRLYRWLMILWIPTYVGLPFVNGLARVATNNGKIHGSSPGVWVGLSSTLLCSAVANMAFVCNLLMTNAAAPSRQLLGAINGYSQVLSSGVRIIGPGGSSILYAVSVSKHLLGGNLVWLVLGLTAVLGVVSGIMIRQS</sequence>
<dbReference type="AlphaFoldDB" id="A0A1Y1UVJ7"/>
<feature type="region of interest" description="Disordered" evidence="6">
    <location>
        <begin position="180"/>
        <end position="201"/>
    </location>
</feature>
<evidence type="ECO:0000256" key="2">
    <source>
        <dbReference type="ARBA" id="ARBA00022448"/>
    </source>
</evidence>
<feature type="compositionally biased region" description="Basic and acidic residues" evidence="6">
    <location>
        <begin position="187"/>
        <end position="201"/>
    </location>
</feature>
<evidence type="ECO:0000256" key="5">
    <source>
        <dbReference type="ARBA" id="ARBA00023136"/>
    </source>
</evidence>
<dbReference type="SUPFAM" id="SSF103473">
    <property type="entry name" value="MFS general substrate transporter"/>
    <property type="match status" value="1"/>
</dbReference>
<feature type="transmembrane region" description="Helical" evidence="7">
    <location>
        <begin position="253"/>
        <end position="272"/>
    </location>
</feature>
<dbReference type="InParanoid" id="A0A1Y1UVJ7"/>
<feature type="non-terminal residue" evidence="9">
    <location>
        <position position="1"/>
    </location>
</feature>
<feature type="transmembrane region" description="Helical" evidence="7">
    <location>
        <begin position="214"/>
        <end position="233"/>
    </location>
</feature>
<dbReference type="InterPro" id="IPR001958">
    <property type="entry name" value="Tet-R_TetA/multi-R_MdtG-like"/>
</dbReference>
<feature type="transmembrane region" description="Helical" evidence="7">
    <location>
        <begin position="148"/>
        <end position="170"/>
    </location>
</feature>
<gene>
    <name evidence="9" type="ORF">BD324DRAFT_613844</name>
</gene>
<feature type="transmembrane region" description="Helical" evidence="7">
    <location>
        <begin position="396"/>
        <end position="415"/>
    </location>
</feature>
<evidence type="ECO:0000313" key="10">
    <source>
        <dbReference type="Proteomes" id="UP000193218"/>
    </source>
</evidence>
<evidence type="ECO:0000256" key="6">
    <source>
        <dbReference type="SAM" id="MobiDB-lite"/>
    </source>
</evidence>
<proteinExistence type="predicted"/>
<dbReference type="PROSITE" id="PS50850">
    <property type="entry name" value="MFS"/>
    <property type="match status" value="1"/>
</dbReference>
<dbReference type="PRINTS" id="PR01035">
    <property type="entry name" value="TCRTETA"/>
</dbReference>
<feature type="transmembrane region" description="Helical" evidence="7">
    <location>
        <begin position="48"/>
        <end position="65"/>
    </location>
</feature>
<evidence type="ECO:0000256" key="3">
    <source>
        <dbReference type="ARBA" id="ARBA00022692"/>
    </source>
</evidence>
<evidence type="ECO:0000313" key="9">
    <source>
        <dbReference type="EMBL" id="ORX41255.1"/>
    </source>
</evidence>
<feature type="transmembrane region" description="Helical" evidence="7">
    <location>
        <begin position="322"/>
        <end position="345"/>
    </location>
</feature>
<comment type="subcellular location">
    <subcellularLocation>
        <location evidence="1">Membrane</location>
        <topology evidence="1">Multi-pass membrane protein</topology>
    </subcellularLocation>
</comment>
<dbReference type="OrthoDB" id="419616at2759"/>